<dbReference type="GO" id="GO:0000302">
    <property type="term" value="P:response to reactive oxygen species"/>
    <property type="evidence" value="ECO:0007669"/>
    <property type="project" value="TreeGrafter"/>
</dbReference>
<evidence type="ECO:0000256" key="3">
    <source>
        <dbReference type="SAM" id="SignalP"/>
    </source>
</evidence>
<dbReference type="GO" id="GO:0042744">
    <property type="term" value="P:hydrogen peroxide catabolic process"/>
    <property type="evidence" value="ECO:0007669"/>
    <property type="project" value="TreeGrafter"/>
</dbReference>
<dbReference type="PaxDb" id="2850-Phatr48278"/>
<reference evidence="6" key="2">
    <citation type="submission" date="2008-08" db="EMBL/GenBank/DDBJ databases">
        <authorList>
            <consortium name="Diatom Consortium"/>
            <person name="Grigoriev I."/>
            <person name="Grimwood J."/>
            <person name="Kuo A."/>
            <person name="Otillar R.P."/>
            <person name="Salamov A."/>
            <person name="Detter J.C."/>
            <person name="Lindquist E."/>
            <person name="Shapiro H."/>
            <person name="Lucas S."/>
            <person name="Glavina del Rio T."/>
            <person name="Pitluck S."/>
            <person name="Rokhsar D."/>
            <person name="Bowler C."/>
        </authorList>
    </citation>
    <scope>GENOME REANNOTATION</scope>
    <source>
        <strain evidence="6">CCAP 1055/1</strain>
    </source>
</reference>
<dbReference type="GO" id="GO:0004601">
    <property type="term" value="F:peroxidase activity"/>
    <property type="evidence" value="ECO:0007669"/>
    <property type="project" value="InterPro"/>
</dbReference>
<dbReference type="eggNOG" id="ENOG502S61P">
    <property type="taxonomic scope" value="Eukaryota"/>
</dbReference>
<dbReference type="Pfam" id="PF00141">
    <property type="entry name" value="peroxidase"/>
    <property type="match status" value="1"/>
</dbReference>
<evidence type="ECO:0000313" key="6">
    <source>
        <dbReference type="Proteomes" id="UP000000759"/>
    </source>
</evidence>
<dbReference type="GO" id="GO:0020037">
    <property type="term" value="F:heme binding"/>
    <property type="evidence" value="ECO:0007669"/>
    <property type="project" value="InterPro"/>
</dbReference>
<dbReference type="GeneID" id="7203399"/>
<dbReference type="Proteomes" id="UP000000759">
    <property type="component" value="Chromosome 16"/>
</dbReference>
<dbReference type="PROSITE" id="PS50873">
    <property type="entry name" value="PEROXIDASE_4"/>
    <property type="match status" value="1"/>
</dbReference>
<dbReference type="KEGG" id="pti:PHATRDRAFT_48278"/>
<name>B7G6K8_PHATC</name>
<proteinExistence type="inferred from homology"/>
<dbReference type="HOGENOM" id="CLU_641694_0_0_1"/>
<dbReference type="InterPro" id="IPR002016">
    <property type="entry name" value="Haem_peroxidase"/>
</dbReference>
<dbReference type="EMBL" id="CM000618">
    <property type="protein sequence ID" value="EEC46033.1"/>
    <property type="molecule type" value="Genomic_DNA"/>
</dbReference>
<accession>B7G6K8</accession>
<feature type="domain" description="Plant heme peroxidase family profile" evidence="4">
    <location>
        <begin position="92"/>
        <end position="424"/>
    </location>
</feature>
<keyword evidence="6" id="KW-1185">Reference proteome</keyword>
<feature type="signal peptide" evidence="3">
    <location>
        <begin position="1"/>
        <end position="21"/>
    </location>
</feature>
<evidence type="ECO:0000256" key="2">
    <source>
        <dbReference type="RuleBase" id="RU004241"/>
    </source>
</evidence>
<gene>
    <name evidence="5" type="ORF">PHATRDRAFT_48278</name>
</gene>
<dbReference type="SUPFAM" id="SSF48113">
    <property type="entry name" value="Heme-dependent peroxidases"/>
    <property type="match status" value="1"/>
</dbReference>
<dbReference type="GO" id="GO:0034599">
    <property type="term" value="P:cellular response to oxidative stress"/>
    <property type="evidence" value="ECO:0007669"/>
    <property type="project" value="InterPro"/>
</dbReference>
<evidence type="ECO:0000256" key="1">
    <source>
        <dbReference type="ARBA" id="ARBA00023002"/>
    </source>
</evidence>
<dbReference type="Gene3D" id="1.10.520.10">
    <property type="match status" value="1"/>
</dbReference>
<organism evidence="5 6">
    <name type="scientific">Phaeodactylum tricornutum (strain CCAP 1055/1)</name>
    <dbReference type="NCBI Taxonomy" id="556484"/>
    <lineage>
        <taxon>Eukaryota</taxon>
        <taxon>Sar</taxon>
        <taxon>Stramenopiles</taxon>
        <taxon>Ochrophyta</taxon>
        <taxon>Bacillariophyta</taxon>
        <taxon>Bacillariophyceae</taxon>
        <taxon>Bacillariophycidae</taxon>
        <taxon>Naviculales</taxon>
        <taxon>Phaeodactylaceae</taxon>
        <taxon>Phaeodactylum</taxon>
    </lineage>
</organism>
<evidence type="ECO:0000259" key="4">
    <source>
        <dbReference type="PROSITE" id="PS50873"/>
    </source>
</evidence>
<protein>
    <recommendedName>
        <fullName evidence="4">Plant heme peroxidase family profile domain-containing protein</fullName>
    </recommendedName>
</protein>
<dbReference type="PANTHER" id="PTHR31356">
    <property type="entry name" value="THYLAKOID LUMENAL 29 KDA PROTEIN, CHLOROPLASTIC-RELATED"/>
    <property type="match status" value="1"/>
</dbReference>
<comment type="similarity">
    <text evidence="2">Belongs to the peroxidase family.</text>
</comment>
<reference evidence="5 6" key="1">
    <citation type="journal article" date="2008" name="Nature">
        <title>The Phaeodactylum genome reveals the evolutionary history of diatom genomes.</title>
        <authorList>
            <person name="Bowler C."/>
            <person name="Allen A.E."/>
            <person name="Badger J.H."/>
            <person name="Grimwood J."/>
            <person name="Jabbari K."/>
            <person name="Kuo A."/>
            <person name="Maheswari U."/>
            <person name="Martens C."/>
            <person name="Maumus F."/>
            <person name="Otillar R.P."/>
            <person name="Rayko E."/>
            <person name="Salamov A."/>
            <person name="Vandepoele K."/>
            <person name="Beszteri B."/>
            <person name="Gruber A."/>
            <person name="Heijde M."/>
            <person name="Katinka M."/>
            <person name="Mock T."/>
            <person name="Valentin K."/>
            <person name="Verret F."/>
            <person name="Berges J.A."/>
            <person name="Brownlee C."/>
            <person name="Cadoret J.P."/>
            <person name="Chiovitti A."/>
            <person name="Choi C.J."/>
            <person name="Coesel S."/>
            <person name="De Martino A."/>
            <person name="Detter J.C."/>
            <person name="Durkin C."/>
            <person name="Falciatore A."/>
            <person name="Fournet J."/>
            <person name="Haruta M."/>
            <person name="Huysman M.J."/>
            <person name="Jenkins B.D."/>
            <person name="Jiroutova K."/>
            <person name="Jorgensen R.E."/>
            <person name="Joubert Y."/>
            <person name="Kaplan A."/>
            <person name="Kroger N."/>
            <person name="Kroth P.G."/>
            <person name="La Roche J."/>
            <person name="Lindquist E."/>
            <person name="Lommer M."/>
            <person name="Martin-Jezequel V."/>
            <person name="Lopez P.J."/>
            <person name="Lucas S."/>
            <person name="Mangogna M."/>
            <person name="McGinnis K."/>
            <person name="Medlin L.K."/>
            <person name="Montsant A."/>
            <person name="Oudot-Le Secq M.P."/>
            <person name="Napoli C."/>
            <person name="Obornik M."/>
            <person name="Parker M.S."/>
            <person name="Petit J.L."/>
            <person name="Porcel B.M."/>
            <person name="Poulsen N."/>
            <person name="Robison M."/>
            <person name="Rychlewski L."/>
            <person name="Rynearson T.A."/>
            <person name="Schmutz J."/>
            <person name="Shapiro H."/>
            <person name="Siaut M."/>
            <person name="Stanley M."/>
            <person name="Sussman M.R."/>
            <person name="Taylor A.R."/>
            <person name="Vardi A."/>
            <person name="von Dassow P."/>
            <person name="Vyverman W."/>
            <person name="Willis A."/>
            <person name="Wyrwicz L.S."/>
            <person name="Rokhsar D.S."/>
            <person name="Weissenbach J."/>
            <person name="Armbrust E.V."/>
            <person name="Green B.R."/>
            <person name="Van de Peer Y."/>
            <person name="Grigoriev I.V."/>
        </authorList>
    </citation>
    <scope>NUCLEOTIDE SEQUENCE [LARGE SCALE GENOMIC DNA]</scope>
    <source>
        <strain evidence="5 6">CCAP 1055/1</strain>
    </source>
</reference>
<dbReference type="InterPro" id="IPR010255">
    <property type="entry name" value="Haem_peroxidase_sf"/>
</dbReference>
<keyword evidence="3" id="KW-0732">Signal</keyword>
<sequence length="428" mass="47044">MKLSLKAAPLAVLLSLTSTLAFQSPDPLSSFTSARNSRLAMDRRGFGNALVGTAAATLWNANIAVSPANAQVFFDPAMYGDQELRVGAVDSVRESVRRAILKNPQLAPSFYQLALLDGLSFDSKTQKYGPDGSILKVVLSTKADDAYTKNLQQACLTLIEAEKNLRKKVAITIADAIAIGGSQSIESIGGPVLAVQLGRADAPIKAPVSDVPIDLFSGKRDFADVQNAFRNAGLTDREMTALLSGLLTLEYVEKTRTVEDWKQSARPRFREPGKMGRLSEFKPLTDDDIAQAELESDPEYEDPDDGWYIADSFGSRESRFGDRLAKDQINEKTFNKYLKDIAEKSKKQGPDAFEEYGWIAMLVMDKDSPTSSTWLNKYAGSNLSYIKDLSISYNSLTQLGAVYTGGKYENLLKNKPRKSLNDDDLKLF</sequence>
<evidence type="ECO:0000313" key="5">
    <source>
        <dbReference type="EMBL" id="EEC46033.1"/>
    </source>
</evidence>
<dbReference type="Gene3D" id="1.10.420.10">
    <property type="entry name" value="Peroxidase, domain 2"/>
    <property type="match status" value="1"/>
</dbReference>
<dbReference type="InParanoid" id="B7G6K8"/>
<keyword evidence="1" id="KW-0560">Oxidoreductase</keyword>
<dbReference type="RefSeq" id="XP_002182746.1">
    <property type="nucleotide sequence ID" value="XM_002182710.1"/>
</dbReference>
<dbReference type="OrthoDB" id="2859658at2759"/>
<feature type="chain" id="PRO_5002855476" description="Plant heme peroxidase family profile domain-containing protein" evidence="3">
    <location>
        <begin position="22"/>
        <end position="428"/>
    </location>
</feature>
<dbReference type="PANTHER" id="PTHR31356:SF66">
    <property type="entry name" value="CATALASE-PEROXIDASE"/>
    <property type="match status" value="1"/>
</dbReference>
<dbReference type="InterPro" id="IPR044831">
    <property type="entry name" value="Ccp1-like"/>
</dbReference>
<dbReference type="OMA" id="FRRIWMN"/>
<dbReference type="AlphaFoldDB" id="B7G6K8"/>